<dbReference type="AlphaFoldDB" id="A0AAV2I4Z9"/>
<keyword evidence="3" id="KW-1133">Transmembrane helix</keyword>
<dbReference type="InterPro" id="IPR021134">
    <property type="entry name" value="Bestrophin-like"/>
</dbReference>
<dbReference type="Pfam" id="PF01062">
    <property type="entry name" value="Bestrophin"/>
    <property type="match status" value="1"/>
</dbReference>
<sequence>MGWLKVAEQMINPFGEDDDDYDINWLLDRHTAVAFCLTDHCYGKHPTLVKDQFWDDLAADVPYTESSLGSIRPNFLGTTFNIERPTLEQEKMVASDHEDVNNTNWANRSGRGKGSITGSLLSLLHRPRMHGSEVTLESQGSGHGKFYAMPNGRATRYSTISRENEEMRRSSVDLPVMAEADSGENTTFQLRQRANTDSEFIEIESKSRKMSLPFQINLFSKPKISPKSNRFTVEPVKDPDSETESANKTRRTGHVTAPFQNIDKVSRIPELSAIEEGNTITSLSQIRAAIKKATFDDDQDLGPKRGDTQTILREDLNNNRENRENRRSYISPGTPLILELEEDYATATASSEPNSPSYHYFDAIDTMDGAEESLLNHRRVGTQGGSVKKH</sequence>
<protein>
    <recommendedName>
        <fullName evidence="6">Bestrophin homolog</fullName>
    </recommendedName>
</protein>
<dbReference type="GO" id="GO:0005886">
    <property type="term" value="C:plasma membrane"/>
    <property type="evidence" value="ECO:0007669"/>
    <property type="project" value="UniProtKB-SubCell"/>
</dbReference>
<evidence type="ECO:0000256" key="4">
    <source>
        <dbReference type="ARBA" id="ARBA00023136"/>
    </source>
</evidence>
<keyword evidence="6" id="KW-0813">Transport</keyword>
<feature type="region of interest" description="Disordered" evidence="7">
    <location>
        <begin position="313"/>
        <end position="334"/>
    </location>
</feature>
<dbReference type="PANTHER" id="PTHR10736:SF0">
    <property type="entry name" value="BESTROPHIN HOMOLOG"/>
    <property type="match status" value="1"/>
</dbReference>
<keyword evidence="6" id="KW-0407">Ion channel</keyword>
<dbReference type="GO" id="GO:0005254">
    <property type="term" value="F:chloride channel activity"/>
    <property type="evidence" value="ECO:0007669"/>
    <property type="project" value="UniProtKB-KW"/>
</dbReference>
<dbReference type="PANTHER" id="PTHR10736">
    <property type="entry name" value="BESTROPHIN"/>
    <property type="match status" value="1"/>
</dbReference>
<evidence type="ECO:0000256" key="3">
    <source>
        <dbReference type="ARBA" id="ARBA00022989"/>
    </source>
</evidence>
<dbReference type="GO" id="GO:0034707">
    <property type="term" value="C:chloride channel complex"/>
    <property type="evidence" value="ECO:0007669"/>
    <property type="project" value="UniProtKB-KW"/>
</dbReference>
<keyword evidence="6" id="KW-0406">Ion transport</keyword>
<keyword evidence="6" id="KW-1003">Cell membrane</keyword>
<feature type="region of interest" description="Disordered" evidence="7">
    <location>
        <begin position="229"/>
        <end position="256"/>
    </location>
</feature>
<evidence type="ECO:0000313" key="9">
    <source>
        <dbReference type="Proteomes" id="UP001497497"/>
    </source>
</evidence>
<keyword evidence="6" id="KW-0868">Chloride</keyword>
<proteinExistence type="inferred from homology"/>
<evidence type="ECO:0000256" key="5">
    <source>
        <dbReference type="ARBA" id="ARBA00034769"/>
    </source>
</evidence>
<keyword evidence="9" id="KW-1185">Reference proteome</keyword>
<reference evidence="8 9" key="1">
    <citation type="submission" date="2024-04" db="EMBL/GenBank/DDBJ databases">
        <authorList>
            <consortium name="Genoscope - CEA"/>
            <person name="William W."/>
        </authorList>
    </citation>
    <scope>NUCLEOTIDE SEQUENCE [LARGE SCALE GENOMIC DNA]</scope>
</reference>
<comment type="caution">
    <text evidence="8">The sequence shown here is derived from an EMBL/GenBank/DDBJ whole genome shotgun (WGS) entry which is preliminary data.</text>
</comment>
<name>A0AAV2I4Z9_LYMST</name>
<comment type="similarity">
    <text evidence="5 6">Belongs to the anion channel-forming bestrophin (TC 1.A.46) family. Calcium-sensitive chloride channel subfamily.</text>
</comment>
<keyword evidence="6" id="KW-0869">Chloride channel</keyword>
<keyword evidence="2" id="KW-0812">Transmembrane</keyword>
<evidence type="ECO:0000256" key="7">
    <source>
        <dbReference type="SAM" id="MobiDB-lite"/>
    </source>
</evidence>
<dbReference type="InterPro" id="IPR000615">
    <property type="entry name" value="Bestrophin"/>
</dbReference>
<evidence type="ECO:0000256" key="2">
    <source>
        <dbReference type="ARBA" id="ARBA00022692"/>
    </source>
</evidence>
<dbReference type="EMBL" id="CAXITT010000388">
    <property type="protein sequence ID" value="CAL1540565.1"/>
    <property type="molecule type" value="Genomic_DNA"/>
</dbReference>
<evidence type="ECO:0000313" key="8">
    <source>
        <dbReference type="EMBL" id="CAL1540565.1"/>
    </source>
</evidence>
<accession>A0AAV2I4Z9</accession>
<evidence type="ECO:0000256" key="1">
    <source>
        <dbReference type="ARBA" id="ARBA00004370"/>
    </source>
</evidence>
<gene>
    <name evidence="8" type="ORF">GSLYS_00014214001</name>
</gene>
<comment type="subcellular location">
    <subcellularLocation>
        <location evidence="6">Cell membrane</location>
        <topology evidence="6">Multi-pass membrane protein</topology>
    </subcellularLocation>
    <subcellularLocation>
        <location evidence="1">Membrane</location>
    </subcellularLocation>
</comment>
<dbReference type="Proteomes" id="UP001497497">
    <property type="component" value="Unassembled WGS sequence"/>
</dbReference>
<organism evidence="8 9">
    <name type="scientific">Lymnaea stagnalis</name>
    <name type="common">Great pond snail</name>
    <name type="synonym">Helix stagnalis</name>
    <dbReference type="NCBI Taxonomy" id="6523"/>
    <lineage>
        <taxon>Eukaryota</taxon>
        <taxon>Metazoa</taxon>
        <taxon>Spiralia</taxon>
        <taxon>Lophotrochozoa</taxon>
        <taxon>Mollusca</taxon>
        <taxon>Gastropoda</taxon>
        <taxon>Heterobranchia</taxon>
        <taxon>Euthyneura</taxon>
        <taxon>Panpulmonata</taxon>
        <taxon>Hygrophila</taxon>
        <taxon>Lymnaeoidea</taxon>
        <taxon>Lymnaeidae</taxon>
        <taxon>Lymnaea</taxon>
    </lineage>
</organism>
<feature type="compositionally biased region" description="Basic and acidic residues" evidence="7">
    <location>
        <begin position="313"/>
        <end position="327"/>
    </location>
</feature>
<keyword evidence="4" id="KW-0472">Membrane</keyword>
<evidence type="ECO:0000256" key="6">
    <source>
        <dbReference type="RuleBase" id="RU363126"/>
    </source>
</evidence>
<comment type="function">
    <text evidence="6">Forms chloride channels.</text>
</comment>